<dbReference type="GO" id="GO:0005680">
    <property type="term" value="C:anaphase-promoting complex"/>
    <property type="evidence" value="ECO:0007669"/>
    <property type="project" value="TreeGrafter"/>
</dbReference>
<dbReference type="SUPFAM" id="SSF48452">
    <property type="entry name" value="TPR-like"/>
    <property type="match status" value="2"/>
</dbReference>
<comment type="caution">
    <text evidence="3">The sequence shown here is derived from an EMBL/GenBank/DDBJ whole genome shotgun (WGS) entry which is preliminary data.</text>
</comment>
<protein>
    <submittedName>
        <fullName evidence="3">Anaphase-promoting complex subunit 7</fullName>
    </submittedName>
</protein>
<proteinExistence type="predicted"/>
<dbReference type="InterPro" id="IPR011990">
    <property type="entry name" value="TPR-like_helical_dom_sf"/>
</dbReference>
<dbReference type="InterPro" id="IPR019734">
    <property type="entry name" value="TPR_rpt"/>
</dbReference>
<evidence type="ECO:0000256" key="2">
    <source>
        <dbReference type="SAM" id="MobiDB-lite"/>
    </source>
</evidence>
<feature type="compositionally biased region" description="Basic and acidic residues" evidence="2">
    <location>
        <begin position="419"/>
        <end position="432"/>
    </location>
</feature>
<dbReference type="PANTHER" id="PTHR12558">
    <property type="entry name" value="CELL DIVISION CYCLE 16,23,27"/>
    <property type="match status" value="1"/>
</dbReference>
<keyword evidence="4" id="KW-1185">Reference proteome</keyword>
<feature type="region of interest" description="Disordered" evidence="2">
    <location>
        <begin position="419"/>
        <end position="468"/>
    </location>
</feature>
<sequence length="468" mass="52649">MFPDVKFQLHLCYVHHKQFGQATGILESIPAKQRTVKVNMALGRLYQLCGTERPAITAYKEVLRECPLAMEAAQALLQMGVKGTEVACLMVNGTSNVPNMEWVSLWLRAHAHLSAQEYVQCAHTLKQLDERSPLHDNAQMLVTLGRAFYCGGDQRNAATTLQRVRLLEPLLCDGMDLLADILHHERKAKELEALATQLMSVGADVHPEPWIAMAYHTLLGKRPQRALYFAHKASLLAPRSVEALVLKGNLLLELKKTQEAVVHFREAMQIASYRYEPVHGLVQCYVLLNRCKEAIALANSACKEMGFTARALTLYASVMVKEPLYLSRVRSCLEKALDKDPSYLPAAYLLAEIYEKSNLPELAIELLRRQVATHSTCRLHLALADLLVRDHDEASALHHYQIALNLDPTSERALRSLRRLEQGPDQPERSYDLDPDEVAESDNDEAVEDTDSDLGQNWTEMDMTFSSQ</sequence>
<reference evidence="3 4" key="1">
    <citation type="submission" date="2019-07" db="EMBL/GenBank/DDBJ databases">
        <title>Draft genome assembly of a fouling barnacle, Amphibalanus amphitrite (Darwin, 1854): The first reference genome for Thecostraca.</title>
        <authorList>
            <person name="Kim W."/>
        </authorList>
    </citation>
    <scope>NUCLEOTIDE SEQUENCE [LARGE SCALE GENOMIC DNA]</scope>
    <source>
        <strain evidence="3">SNU_AA5</strain>
        <tissue evidence="3">Soma without cirri and trophi</tissue>
    </source>
</reference>
<dbReference type="SMART" id="SM00028">
    <property type="entry name" value="TPR"/>
    <property type="match status" value="3"/>
</dbReference>
<keyword evidence="1" id="KW-0802">TPR repeat</keyword>
<gene>
    <name evidence="3" type="primary">ANAPC7</name>
    <name evidence="3" type="ORF">FJT64_017301</name>
</gene>
<dbReference type="AlphaFoldDB" id="A0A6A4X118"/>
<feature type="compositionally biased region" description="Acidic residues" evidence="2">
    <location>
        <begin position="433"/>
        <end position="452"/>
    </location>
</feature>
<accession>A0A6A4X118</accession>
<dbReference type="OrthoDB" id="308440at2759"/>
<evidence type="ECO:0000313" key="4">
    <source>
        <dbReference type="Proteomes" id="UP000440578"/>
    </source>
</evidence>
<dbReference type="GO" id="GO:0051301">
    <property type="term" value="P:cell division"/>
    <property type="evidence" value="ECO:0007669"/>
    <property type="project" value="TreeGrafter"/>
</dbReference>
<dbReference type="Pfam" id="PF13181">
    <property type="entry name" value="TPR_8"/>
    <property type="match status" value="1"/>
</dbReference>
<evidence type="ECO:0000256" key="1">
    <source>
        <dbReference type="ARBA" id="ARBA00022803"/>
    </source>
</evidence>
<feature type="compositionally biased region" description="Polar residues" evidence="2">
    <location>
        <begin position="453"/>
        <end position="468"/>
    </location>
</feature>
<dbReference type="EMBL" id="VIIS01000206">
    <property type="protein sequence ID" value="KAF0311903.1"/>
    <property type="molecule type" value="Genomic_DNA"/>
</dbReference>
<dbReference type="Proteomes" id="UP000440578">
    <property type="component" value="Unassembled WGS sequence"/>
</dbReference>
<dbReference type="Gene3D" id="1.25.40.10">
    <property type="entry name" value="Tetratricopeptide repeat domain"/>
    <property type="match status" value="4"/>
</dbReference>
<dbReference type="GO" id="GO:0016567">
    <property type="term" value="P:protein ubiquitination"/>
    <property type="evidence" value="ECO:0007669"/>
    <property type="project" value="TreeGrafter"/>
</dbReference>
<dbReference type="GO" id="GO:0045842">
    <property type="term" value="P:positive regulation of mitotic metaphase/anaphase transition"/>
    <property type="evidence" value="ECO:0007669"/>
    <property type="project" value="TreeGrafter"/>
</dbReference>
<dbReference type="PANTHER" id="PTHR12558:SF36">
    <property type="entry name" value="ANAPHASE-PROMOTING COMPLEX SUBUNIT 7"/>
    <property type="match status" value="1"/>
</dbReference>
<organism evidence="3 4">
    <name type="scientific">Amphibalanus amphitrite</name>
    <name type="common">Striped barnacle</name>
    <name type="synonym">Balanus amphitrite</name>
    <dbReference type="NCBI Taxonomy" id="1232801"/>
    <lineage>
        <taxon>Eukaryota</taxon>
        <taxon>Metazoa</taxon>
        <taxon>Ecdysozoa</taxon>
        <taxon>Arthropoda</taxon>
        <taxon>Crustacea</taxon>
        <taxon>Multicrustacea</taxon>
        <taxon>Cirripedia</taxon>
        <taxon>Thoracica</taxon>
        <taxon>Thoracicalcarea</taxon>
        <taxon>Balanomorpha</taxon>
        <taxon>Balanoidea</taxon>
        <taxon>Balanidae</taxon>
        <taxon>Amphibalaninae</taxon>
        <taxon>Amphibalanus</taxon>
    </lineage>
</organism>
<name>A0A6A4X118_AMPAM</name>
<evidence type="ECO:0000313" key="3">
    <source>
        <dbReference type="EMBL" id="KAF0311903.1"/>
    </source>
</evidence>